<dbReference type="EMBL" id="AWVH01000039">
    <property type="protein sequence ID" value="ERJ91983.1"/>
    <property type="molecule type" value="Genomic_DNA"/>
</dbReference>
<dbReference type="Proteomes" id="UP000016649">
    <property type="component" value="Unassembled WGS sequence"/>
</dbReference>
<protein>
    <submittedName>
        <fullName evidence="1">Toxin-antitoxin system, toxin component, RelE domain protein</fullName>
    </submittedName>
</protein>
<organism evidence="1 2">
    <name type="scientific">Treponema lecithinolyticum ATCC 700332</name>
    <dbReference type="NCBI Taxonomy" id="1321815"/>
    <lineage>
        <taxon>Bacteria</taxon>
        <taxon>Pseudomonadati</taxon>
        <taxon>Spirochaetota</taxon>
        <taxon>Spirochaetia</taxon>
        <taxon>Spirochaetales</taxon>
        <taxon>Treponemataceae</taxon>
        <taxon>Treponema</taxon>
    </lineage>
</organism>
<dbReference type="RefSeq" id="WP_021687842.1">
    <property type="nucleotide sequence ID" value="NZ_KI260569.1"/>
</dbReference>
<evidence type="ECO:0000313" key="1">
    <source>
        <dbReference type="EMBL" id="ERJ91983.1"/>
    </source>
</evidence>
<dbReference type="Gene3D" id="3.30.2310.20">
    <property type="entry name" value="RelE-like"/>
    <property type="match status" value="1"/>
</dbReference>
<comment type="caution">
    <text evidence="1">The sequence shown here is derived from an EMBL/GenBank/DDBJ whole genome shotgun (WGS) entry which is preliminary data.</text>
</comment>
<reference evidence="1 2" key="1">
    <citation type="submission" date="2013-08" db="EMBL/GenBank/DDBJ databases">
        <authorList>
            <person name="Weinstock G."/>
            <person name="Sodergren E."/>
            <person name="Wylie T."/>
            <person name="Fulton L."/>
            <person name="Fulton R."/>
            <person name="Fronick C."/>
            <person name="O'Laughlin M."/>
            <person name="Godfrey J."/>
            <person name="Miner T."/>
            <person name="Herter B."/>
            <person name="Appelbaum E."/>
            <person name="Cordes M."/>
            <person name="Lek S."/>
            <person name="Wollam A."/>
            <person name="Pepin K.H."/>
            <person name="Palsikar V.B."/>
            <person name="Mitreva M."/>
            <person name="Wilson R.K."/>
        </authorList>
    </citation>
    <scope>NUCLEOTIDE SEQUENCE [LARGE SCALE GENOMIC DNA]</scope>
    <source>
        <strain evidence="1 2">ATCC 700332</strain>
    </source>
</reference>
<dbReference type="SUPFAM" id="SSF143011">
    <property type="entry name" value="RelE-like"/>
    <property type="match status" value="1"/>
</dbReference>
<gene>
    <name evidence="1" type="ORF">HMPREF9193_01641</name>
</gene>
<name>A0ABN0NX39_TRELE</name>
<keyword evidence="2" id="KW-1185">Reference proteome</keyword>
<proteinExistence type="predicted"/>
<dbReference type="InterPro" id="IPR035093">
    <property type="entry name" value="RelE/ParE_toxin_dom_sf"/>
</dbReference>
<sequence length="91" mass="11155">MIKYLDEILKKLKKGLLPKEIFIHLNNAFIALDLTKDLDLFDIKQLKTSKDKKRVYYRIRKGKYRAIFYLEKENIYVIALDKREEVYKKWQ</sequence>
<evidence type="ECO:0000313" key="2">
    <source>
        <dbReference type="Proteomes" id="UP000016649"/>
    </source>
</evidence>
<accession>A0ABN0NX39</accession>